<dbReference type="EMBL" id="JAEKNR010000234">
    <property type="protein sequence ID" value="MBJ7601021.1"/>
    <property type="molecule type" value="Genomic_DNA"/>
</dbReference>
<dbReference type="Proteomes" id="UP000612893">
    <property type="component" value="Unassembled WGS sequence"/>
</dbReference>
<gene>
    <name evidence="1" type="ORF">JF922_23490</name>
</gene>
<dbReference type="RefSeq" id="WP_338205059.1">
    <property type="nucleotide sequence ID" value="NZ_JAEKNR010000234.1"/>
</dbReference>
<comment type="caution">
    <text evidence="1">The sequence shown here is derived from an EMBL/GenBank/DDBJ whole genome shotgun (WGS) entry which is preliminary data.</text>
</comment>
<organism evidence="1 2">
    <name type="scientific">Candidatus Nephthysia bennettiae</name>
    <dbReference type="NCBI Taxonomy" id="3127016"/>
    <lineage>
        <taxon>Bacteria</taxon>
        <taxon>Bacillati</taxon>
        <taxon>Candidatus Dormiibacterota</taxon>
        <taxon>Candidatus Dormibacteria</taxon>
        <taxon>Candidatus Dormibacterales</taxon>
        <taxon>Candidatus Dormibacteraceae</taxon>
        <taxon>Candidatus Nephthysia</taxon>
    </lineage>
</organism>
<dbReference type="Gene3D" id="3.60.20.40">
    <property type="match status" value="1"/>
</dbReference>
<dbReference type="AlphaFoldDB" id="A0A934KCZ1"/>
<evidence type="ECO:0000313" key="1">
    <source>
        <dbReference type="EMBL" id="MBJ7601021.1"/>
    </source>
</evidence>
<sequence length="501" mass="53094">MTRGVIATPHHAATDAGVKVLRDGGNAVDAAVAADAVLCVVYPHMTSLGGDLFALVWPAGSDRPVGLAGAGRSGSHASVEAMRARGHVEMPEHGALSITVPGTVEAWGRLVERFGTLGMKPLMAAAVEAAQDGFVVTAKLAGFLVRESEWLHREDEVRRLLPPLKAGMALRNPELARVLEDIGQNGFHGFYRGAVGQALGDALERREALLDADDLAAHRSAWVEPVAFDYRGTTVYELPPPTQGLAAAAMLERLELLDAERLRPGVGFARELIRVRDQVYPLRERYITDPDFAEVPWGPFLDPESTSESSGPAPAIPAGDTVYLCSADEHGNVVSLIQSVAGTFGSGVIAEGTGVLLHNRGKYFSLDPAHVNRLEPRKRTMHTLIPAMAAREGRCWAAFGSMGADGQPQIQAQLLVNLVDFGLEPAEAVAVPRLRIPPGGGGLWVEADYPEAAEILKAGLGARPLPPRSWEMGHAAALIADGPGAWRAGSDPRADGSVGRA</sequence>
<dbReference type="Pfam" id="PF01019">
    <property type="entry name" value="G_glu_transpept"/>
    <property type="match status" value="1"/>
</dbReference>
<dbReference type="Gene3D" id="1.10.246.230">
    <property type="match status" value="1"/>
</dbReference>
<dbReference type="SUPFAM" id="SSF56235">
    <property type="entry name" value="N-terminal nucleophile aminohydrolases (Ntn hydrolases)"/>
    <property type="match status" value="1"/>
</dbReference>
<accession>A0A934KCZ1</accession>
<name>A0A934KCZ1_9BACT</name>
<dbReference type="PANTHER" id="PTHR43881:SF1">
    <property type="entry name" value="GAMMA-GLUTAMYLTRANSPEPTIDASE (AFU_ORTHOLOGUE AFUA_4G13580)"/>
    <property type="match status" value="1"/>
</dbReference>
<proteinExistence type="predicted"/>
<dbReference type="InterPro" id="IPR043137">
    <property type="entry name" value="GGT_ssub_C"/>
</dbReference>
<protein>
    <submittedName>
        <fullName evidence="1">Gamma-glutamyltransferase</fullName>
    </submittedName>
</protein>
<reference evidence="1" key="1">
    <citation type="submission" date="2020-10" db="EMBL/GenBank/DDBJ databases">
        <title>Ca. Dormibacterota MAGs.</title>
        <authorList>
            <person name="Montgomery K."/>
        </authorList>
    </citation>
    <scope>NUCLEOTIDE SEQUENCE [LARGE SCALE GENOMIC DNA]</scope>
    <source>
        <strain evidence="1">SC8812_S17_10</strain>
    </source>
</reference>
<keyword evidence="2" id="KW-1185">Reference proteome</keyword>
<dbReference type="PRINTS" id="PR01210">
    <property type="entry name" value="GGTRANSPTASE"/>
</dbReference>
<dbReference type="InterPro" id="IPR052896">
    <property type="entry name" value="GGT-like_enzyme"/>
</dbReference>
<dbReference type="InterPro" id="IPR029055">
    <property type="entry name" value="Ntn_hydrolases_N"/>
</dbReference>
<dbReference type="PANTHER" id="PTHR43881">
    <property type="entry name" value="GAMMA-GLUTAMYLTRANSPEPTIDASE (AFU_ORTHOLOGUE AFUA_4G13580)"/>
    <property type="match status" value="1"/>
</dbReference>
<evidence type="ECO:0000313" key="2">
    <source>
        <dbReference type="Proteomes" id="UP000612893"/>
    </source>
</evidence>